<evidence type="ECO:0000313" key="1">
    <source>
        <dbReference type="EnsemblPlants" id="AVESA.00010b.r2.4AG0621130.1.CDS"/>
    </source>
</evidence>
<proteinExistence type="predicted"/>
<reference evidence="1" key="2">
    <citation type="submission" date="2025-09" db="UniProtKB">
        <authorList>
            <consortium name="EnsemblPlants"/>
        </authorList>
    </citation>
    <scope>IDENTIFICATION</scope>
</reference>
<keyword evidence="2" id="KW-1185">Reference proteome</keyword>
<reference evidence="1" key="1">
    <citation type="submission" date="2021-05" db="EMBL/GenBank/DDBJ databases">
        <authorList>
            <person name="Scholz U."/>
            <person name="Mascher M."/>
            <person name="Fiebig A."/>
        </authorList>
    </citation>
    <scope>NUCLEOTIDE SEQUENCE [LARGE SCALE GENOMIC DNA]</scope>
</reference>
<evidence type="ECO:0000313" key="2">
    <source>
        <dbReference type="Proteomes" id="UP001732700"/>
    </source>
</evidence>
<organism evidence="1 2">
    <name type="scientific">Avena sativa</name>
    <name type="common">Oat</name>
    <dbReference type="NCBI Taxonomy" id="4498"/>
    <lineage>
        <taxon>Eukaryota</taxon>
        <taxon>Viridiplantae</taxon>
        <taxon>Streptophyta</taxon>
        <taxon>Embryophyta</taxon>
        <taxon>Tracheophyta</taxon>
        <taxon>Spermatophyta</taxon>
        <taxon>Magnoliopsida</taxon>
        <taxon>Liliopsida</taxon>
        <taxon>Poales</taxon>
        <taxon>Poaceae</taxon>
        <taxon>BOP clade</taxon>
        <taxon>Pooideae</taxon>
        <taxon>Poodae</taxon>
        <taxon>Poeae</taxon>
        <taxon>Poeae Chloroplast Group 1 (Aveneae type)</taxon>
        <taxon>Aveninae</taxon>
        <taxon>Avena</taxon>
    </lineage>
</organism>
<sequence length="180" mass="20335">MKDARKLLMERVNNYFKPELLNRLSQIVTFDPLSHDQLMEVVKIQMKNATDRVAKKGISLSASDAALDIILLKSYDPIYGARPIRRWVQNNVMTVISEMLIKKEAVKGSIICINATDDKKELKYDVVKKEVIDPPNEVPVSRDCNNEGDDDSAVESPTIETSRVPMLFGSFYARLTSVLC</sequence>
<dbReference type="Proteomes" id="UP001732700">
    <property type="component" value="Chromosome 4A"/>
</dbReference>
<accession>A0ACD5WD90</accession>
<name>A0ACD5WD90_AVESA</name>
<protein>
    <submittedName>
        <fullName evidence="1">Uncharacterized protein</fullName>
    </submittedName>
</protein>
<dbReference type="EnsemblPlants" id="AVESA.00010b.r2.4AG0621130.1">
    <property type="protein sequence ID" value="AVESA.00010b.r2.4AG0621130.1.CDS"/>
    <property type="gene ID" value="AVESA.00010b.r2.4AG0621130"/>
</dbReference>